<gene>
    <name evidence="2" type="ORF">PoB_000081900</name>
</gene>
<protein>
    <submittedName>
        <fullName evidence="2">Uncharacterized protein</fullName>
    </submittedName>
</protein>
<proteinExistence type="predicted"/>
<evidence type="ECO:0000256" key="1">
    <source>
        <dbReference type="SAM" id="MobiDB-lite"/>
    </source>
</evidence>
<accession>A0AAV3XWL5</accession>
<dbReference type="AlphaFoldDB" id="A0AAV3XWL5"/>
<comment type="caution">
    <text evidence="2">The sequence shown here is derived from an EMBL/GenBank/DDBJ whole genome shotgun (WGS) entry which is preliminary data.</text>
</comment>
<evidence type="ECO:0000313" key="3">
    <source>
        <dbReference type="Proteomes" id="UP000735302"/>
    </source>
</evidence>
<dbReference type="EMBL" id="BLXT01000074">
    <property type="protein sequence ID" value="GFN74313.1"/>
    <property type="molecule type" value="Genomic_DNA"/>
</dbReference>
<evidence type="ECO:0000313" key="2">
    <source>
        <dbReference type="EMBL" id="GFN74313.1"/>
    </source>
</evidence>
<keyword evidence="3" id="KW-1185">Reference proteome</keyword>
<organism evidence="2 3">
    <name type="scientific">Plakobranchus ocellatus</name>
    <dbReference type="NCBI Taxonomy" id="259542"/>
    <lineage>
        <taxon>Eukaryota</taxon>
        <taxon>Metazoa</taxon>
        <taxon>Spiralia</taxon>
        <taxon>Lophotrochozoa</taxon>
        <taxon>Mollusca</taxon>
        <taxon>Gastropoda</taxon>
        <taxon>Heterobranchia</taxon>
        <taxon>Euthyneura</taxon>
        <taxon>Panpulmonata</taxon>
        <taxon>Sacoglossa</taxon>
        <taxon>Placobranchoidea</taxon>
        <taxon>Plakobranchidae</taxon>
        <taxon>Plakobranchus</taxon>
    </lineage>
</organism>
<sequence>MRPYYRVIEQTSPLTFRLKNQLTGDVVSSHAEHLRLAKADWPNLNVAEQTKTLRKTRLTVVPEQTEDEVASEYESLVDSPTNVGMFPSECEFHSAVENDLAEGNNSDNQYVVQQDAEASESPMSIGEANDDKGSTSDPDDNIPLSRLVRRAKRQRSDSSEEEDIPEFELRKRLKRREERLAELNSVIWV</sequence>
<feature type="region of interest" description="Disordered" evidence="1">
    <location>
        <begin position="114"/>
        <end position="165"/>
    </location>
</feature>
<name>A0AAV3XWL5_9GAST</name>
<dbReference type="Proteomes" id="UP000735302">
    <property type="component" value="Unassembled WGS sequence"/>
</dbReference>
<reference evidence="2 3" key="1">
    <citation type="journal article" date="2021" name="Elife">
        <title>Chloroplast acquisition without the gene transfer in kleptoplastic sea slugs, Plakobranchus ocellatus.</title>
        <authorList>
            <person name="Maeda T."/>
            <person name="Takahashi S."/>
            <person name="Yoshida T."/>
            <person name="Shimamura S."/>
            <person name="Takaki Y."/>
            <person name="Nagai Y."/>
            <person name="Toyoda A."/>
            <person name="Suzuki Y."/>
            <person name="Arimoto A."/>
            <person name="Ishii H."/>
            <person name="Satoh N."/>
            <person name="Nishiyama T."/>
            <person name="Hasebe M."/>
            <person name="Maruyama T."/>
            <person name="Minagawa J."/>
            <person name="Obokata J."/>
            <person name="Shigenobu S."/>
        </authorList>
    </citation>
    <scope>NUCLEOTIDE SEQUENCE [LARGE SCALE GENOMIC DNA]</scope>
</reference>